<dbReference type="EMBL" id="BK016018">
    <property type="protein sequence ID" value="DAF89929.1"/>
    <property type="molecule type" value="Genomic_DNA"/>
</dbReference>
<organism evidence="1">
    <name type="scientific">Siphoviridae sp. ctwHj1</name>
    <dbReference type="NCBI Taxonomy" id="2825727"/>
    <lineage>
        <taxon>Viruses</taxon>
        <taxon>Duplodnaviria</taxon>
        <taxon>Heunggongvirae</taxon>
        <taxon>Uroviricota</taxon>
        <taxon>Caudoviricetes</taxon>
    </lineage>
</organism>
<reference evidence="1" key="1">
    <citation type="journal article" date="2021" name="Proc. Natl. Acad. Sci. U.S.A.">
        <title>A Catalog of Tens of Thousands of Viruses from Human Metagenomes Reveals Hidden Associations with Chronic Diseases.</title>
        <authorList>
            <person name="Tisza M.J."/>
            <person name="Buck C.B."/>
        </authorList>
    </citation>
    <scope>NUCLEOTIDE SEQUENCE</scope>
    <source>
        <strain evidence="1">CtwHj1</strain>
    </source>
</reference>
<protein>
    <submittedName>
        <fullName evidence="1">Uncharacterized protein</fullName>
    </submittedName>
</protein>
<name>A0A8S5U623_9CAUD</name>
<sequence length="35" mass="3901">MPPAHEVFPIRHTTDDTTTGLGGLWGLIVKERLLK</sequence>
<accession>A0A8S5U623</accession>
<evidence type="ECO:0000313" key="1">
    <source>
        <dbReference type="EMBL" id="DAF89929.1"/>
    </source>
</evidence>
<proteinExistence type="predicted"/>